<protein>
    <submittedName>
        <fullName evidence="2">Uncharacterized protein</fullName>
    </submittedName>
</protein>
<feature type="compositionally biased region" description="Low complexity" evidence="1">
    <location>
        <begin position="52"/>
        <end position="64"/>
    </location>
</feature>
<gene>
    <name evidence="2" type="ORF">GCM10009777_10810</name>
</gene>
<organism evidence="2 3">
    <name type="scientific">Microbacterium pumilum</name>
    <dbReference type="NCBI Taxonomy" id="344165"/>
    <lineage>
        <taxon>Bacteria</taxon>
        <taxon>Bacillati</taxon>
        <taxon>Actinomycetota</taxon>
        <taxon>Actinomycetes</taxon>
        <taxon>Micrococcales</taxon>
        <taxon>Microbacteriaceae</taxon>
        <taxon>Microbacterium</taxon>
    </lineage>
</organism>
<evidence type="ECO:0000313" key="2">
    <source>
        <dbReference type="EMBL" id="GAA1979310.1"/>
    </source>
</evidence>
<feature type="compositionally biased region" description="Polar residues" evidence="1">
    <location>
        <begin position="37"/>
        <end position="49"/>
    </location>
</feature>
<sequence>MMARSSQRRAVTWAVLGAVVLTAGVIAILITSIGSEANPNGAASPSQPAGATKSTSPSPSPRSTVVDASVVESGWVPEPVTRDADAYARAALSAAGTFDTQKSTYEDWITYLGSWFTPDTRYSSETDRQTELEAAKLELRQSVVLPEDDWISLDGERGRVSSAVAGEVQFVPAPQDTSGDMTIGTADVTVTYTRSDGGSGEVTYDESARLSVQVLCGPDTVPAPSSSQRRGDCKVVRFLAEPVEP</sequence>
<dbReference type="EMBL" id="BAAAOH010000001">
    <property type="protein sequence ID" value="GAA1979310.1"/>
    <property type="molecule type" value="Genomic_DNA"/>
</dbReference>
<accession>A0ABN2S372</accession>
<evidence type="ECO:0000313" key="3">
    <source>
        <dbReference type="Proteomes" id="UP001500326"/>
    </source>
</evidence>
<feature type="region of interest" description="Disordered" evidence="1">
    <location>
        <begin position="37"/>
        <end position="66"/>
    </location>
</feature>
<comment type="caution">
    <text evidence="2">The sequence shown here is derived from an EMBL/GenBank/DDBJ whole genome shotgun (WGS) entry which is preliminary data.</text>
</comment>
<reference evidence="2 3" key="1">
    <citation type="journal article" date="2019" name="Int. J. Syst. Evol. Microbiol.">
        <title>The Global Catalogue of Microorganisms (GCM) 10K type strain sequencing project: providing services to taxonomists for standard genome sequencing and annotation.</title>
        <authorList>
            <consortium name="The Broad Institute Genomics Platform"/>
            <consortium name="The Broad Institute Genome Sequencing Center for Infectious Disease"/>
            <person name="Wu L."/>
            <person name="Ma J."/>
        </authorList>
    </citation>
    <scope>NUCLEOTIDE SEQUENCE [LARGE SCALE GENOMIC DNA]</scope>
    <source>
        <strain evidence="2 3">JCM 14902</strain>
    </source>
</reference>
<keyword evidence="3" id="KW-1185">Reference proteome</keyword>
<name>A0ABN2S372_9MICO</name>
<evidence type="ECO:0000256" key="1">
    <source>
        <dbReference type="SAM" id="MobiDB-lite"/>
    </source>
</evidence>
<dbReference type="Proteomes" id="UP001500326">
    <property type="component" value="Unassembled WGS sequence"/>
</dbReference>
<dbReference type="RefSeq" id="WP_344059269.1">
    <property type="nucleotide sequence ID" value="NZ_BAAAOH010000001.1"/>
</dbReference>
<proteinExistence type="predicted"/>